<dbReference type="Gene3D" id="3.40.50.720">
    <property type="entry name" value="NAD(P)-binding Rossmann-like Domain"/>
    <property type="match status" value="1"/>
</dbReference>
<dbReference type="EMBL" id="JIBK01000035">
    <property type="protein sequence ID" value="POM84037.1"/>
    <property type="molecule type" value="Genomic_DNA"/>
</dbReference>
<dbReference type="GO" id="GO:0032446">
    <property type="term" value="P:protein modification by small protein conjugation"/>
    <property type="evidence" value="ECO:0007669"/>
    <property type="project" value="TreeGrafter"/>
</dbReference>
<dbReference type="GO" id="GO:0034727">
    <property type="term" value="P:piecemeal microautophagy of the nucleus"/>
    <property type="evidence" value="ECO:0007669"/>
    <property type="project" value="TreeGrafter"/>
</dbReference>
<dbReference type="Pfam" id="PF00899">
    <property type="entry name" value="ThiF"/>
    <property type="match status" value="1"/>
</dbReference>
<dbReference type="InterPro" id="IPR042522">
    <property type="entry name" value="Atg7_N_1"/>
</dbReference>
<accession>A0A2P4Z1U2</accession>
<evidence type="ECO:0000313" key="3">
    <source>
        <dbReference type="Proteomes" id="UP000236928"/>
    </source>
</evidence>
<feature type="domain" description="THIF-type NAD/FAD binding fold" evidence="1">
    <location>
        <begin position="320"/>
        <end position="567"/>
    </location>
</feature>
<dbReference type="InterPro" id="IPR045886">
    <property type="entry name" value="ThiF/MoeB/HesA"/>
</dbReference>
<dbReference type="PANTHER" id="PTHR10953:SF3">
    <property type="entry name" value="UBIQUITIN-LIKE MODIFIER-ACTIVATING ENZYME ATG7"/>
    <property type="match status" value="1"/>
</dbReference>
<dbReference type="GO" id="GO:0019778">
    <property type="term" value="F:Atg12 activating enzyme activity"/>
    <property type="evidence" value="ECO:0007669"/>
    <property type="project" value="TreeGrafter"/>
</dbReference>
<dbReference type="SUPFAM" id="SSF69572">
    <property type="entry name" value="Activating enzymes of the ubiquitin-like proteins"/>
    <property type="match status" value="1"/>
</dbReference>
<dbReference type="AlphaFoldDB" id="A0A2P4Z1U2"/>
<gene>
    <name evidence="2" type="ORF">CmeUKMEL1_10390</name>
</gene>
<dbReference type="GO" id="GO:0000045">
    <property type="term" value="P:autophagosome assembly"/>
    <property type="evidence" value="ECO:0007669"/>
    <property type="project" value="TreeGrafter"/>
</dbReference>
<dbReference type="GO" id="GO:0006995">
    <property type="term" value="P:cellular response to nitrogen starvation"/>
    <property type="evidence" value="ECO:0007669"/>
    <property type="project" value="TreeGrafter"/>
</dbReference>
<dbReference type="InterPro" id="IPR035985">
    <property type="entry name" value="Ubiquitin-activating_enz"/>
</dbReference>
<dbReference type="Proteomes" id="UP000236928">
    <property type="component" value="Unassembled WGS sequence"/>
</dbReference>
<dbReference type="Gene3D" id="3.40.140.70">
    <property type="entry name" value="Ubiquitin-like modifier-activating enzyme ATG7 N-terminal domain"/>
    <property type="match status" value="1"/>
</dbReference>
<dbReference type="GO" id="GO:0019779">
    <property type="term" value="F:Atg8 activating enzyme activity"/>
    <property type="evidence" value="ECO:0007669"/>
    <property type="project" value="TreeGrafter"/>
</dbReference>
<dbReference type="VEuPathDB" id="CryptoDB:CmeUKMEL1_10390"/>
<dbReference type="InterPro" id="IPR000594">
    <property type="entry name" value="ThiF_NAD_FAD-bd"/>
</dbReference>
<organism evidence="2 3">
    <name type="scientific">Cryptosporidium meleagridis</name>
    <dbReference type="NCBI Taxonomy" id="93969"/>
    <lineage>
        <taxon>Eukaryota</taxon>
        <taxon>Sar</taxon>
        <taxon>Alveolata</taxon>
        <taxon>Apicomplexa</taxon>
        <taxon>Conoidasida</taxon>
        <taxon>Coccidia</taxon>
        <taxon>Eucoccidiorida</taxon>
        <taxon>Eimeriorina</taxon>
        <taxon>Cryptosporidiidae</taxon>
        <taxon>Cryptosporidium</taxon>
    </lineage>
</organism>
<comment type="caution">
    <text evidence="2">The sequence shown here is derived from an EMBL/GenBank/DDBJ whole genome shotgun (WGS) entry which is preliminary data.</text>
</comment>
<evidence type="ECO:0000259" key="1">
    <source>
        <dbReference type="Pfam" id="PF00899"/>
    </source>
</evidence>
<protein>
    <submittedName>
        <fullName evidence="2">ThiF family protein</fullName>
    </submittedName>
</protein>
<dbReference type="GO" id="GO:0000407">
    <property type="term" value="C:phagophore assembly site"/>
    <property type="evidence" value="ECO:0007669"/>
    <property type="project" value="TreeGrafter"/>
</dbReference>
<dbReference type="OrthoDB" id="338614at2759"/>
<dbReference type="GO" id="GO:0000422">
    <property type="term" value="P:autophagy of mitochondrion"/>
    <property type="evidence" value="ECO:0007669"/>
    <property type="project" value="TreeGrafter"/>
</dbReference>
<proteinExistence type="predicted"/>
<reference evidence="2 3" key="1">
    <citation type="submission" date="2014-04" db="EMBL/GenBank/DDBJ databases">
        <title>Comparative Genomics of Cryptosporidium Species.</title>
        <authorList>
            <person name="Silva J.C."/>
            <person name="Su Q."/>
            <person name="Chalmers R."/>
            <person name="Chibucos M.C."/>
            <person name="Elwin K."/>
            <person name="Godinez A."/>
            <person name="Guo F."/>
            <person name="Huynh K."/>
            <person name="Orvis J."/>
            <person name="Ott S."/>
            <person name="Sadzewicz L."/>
            <person name="Sengamalay N."/>
            <person name="Shetty A."/>
            <person name="Sun M."/>
            <person name="Tallon L."/>
            <person name="Xiao L."/>
            <person name="Zhang H."/>
            <person name="Fraser C.M."/>
            <person name="Zhu G."/>
            <person name="Kissinger J."/>
            <person name="Widmer G."/>
        </authorList>
    </citation>
    <scope>NUCLEOTIDE SEQUENCE [LARGE SCALE GENOMIC DNA]</scope>
    <source>
        <strain evidence="2 3">UKMEL1</strain>
    </source>
</reference>
<dbReference type="PANTHER" id="PTHR10953">
    <property type="entry name" value="UBIQUITIN-ACTIVATING ENZYME E1"/>
    <property type="match status" value="1"/>
</dbReference>
<sequence>MAENSQEGSLNFELPKFQVEIGFWKAASALKYDVIKSSEDSFDILGFYNQETNIIRIRQESLNSKNAEFSDYNNSVIGKLSLVNSMSAIINFVNINSDCDFNLESAIDNAMMWINNSSNQEKYPFTFKMCIYFDFKTQIAYYSAFFPNVSTNFNIKANKQSELGIEIKSNLPEYSDLYIDLNNINKNSNSLEIIKTLKGRVEGNIGNFNDDENIEQKEKFDCPWFFSTLLTIILFKNKYKNSLNTNEIIKLLKESASNENFKFDSRSCFISNKHVKNVLTISDREMKELQSEHILPVDLKNYLSPHELQQRLSTMNIDLIKWRLIPNFEQIHFKNLKFLIIGSGTLGCTVARNLIGWGIRNFKFIDHSKVSLNNPMRQCLFTLEDAKNKKNKALAAVERLKYVCPDIHAEGVDFEIPILGDSTLSFETFLKSVNQTKDHIIDSDVVMLLTDNKESRWLPTVLTGLINRYYNRKRPILCITVGLGFDSFIVVRNTFTETDYSNSGCYFCGDFSINSKNNTLDIPVDQQCSVVRMGASYFASSIAVELIMNLSQHPLTWNAPHLSNRSNKSEENKSLLGTTPQCIRGFLADFSFCTDPIQRNKHCIACSDELIERIHKDEVNTLSEIFINPRMVESISGLTNFKSEVEKSITENYF</sequence>
<evidence type="ECO:0000313" key="2">
    <source>
        <dbReference type="EMBL" id="POM84037.1"/>
    </source>
</evidence>
<keyword evidence="3" id="KW-1185">Reference proteome</keyword>
<name>A0A2P4Z1U2_9CRYT</name>